<organism evidence="1 2">
    <name type="scientific">Streptomyces achmelvichensis</name>
    <dbReference type="NCBI Taxonomy" id="3134111"/>
    <lineage>
        <taxon>Bacteria</taxon>
        <taxon>Bacillati</taxon>
        <taxon>Actinomycetota</taxon>
        <taxon>Actinomycetes</taxon>
        <taxon>Kitasatosporales</taxon>
        <taxon>Streptomycetaceae</taxon>
        <taxon>Streptomyces</taxon>
    </lineage>
</organism>
<name>A0ACC6Q323_9ACTN</name>
<comment type="caution">
    <text evidence="1">The sequence shown here is derived from an EMBL/GenBank/DDBJ whole genome shotgun (WGS) entry which is preliminary data.</text>
</comment>
<gene>
    <name evidence="1" type="ORF">WKI67_31875</name>
</gene>
<keyword evidence="2" id="KW-1185">Reference proteome</keyword>
<reference evidence="1" key="1">
    <citation type="submission" date="2024-03" db="EMBL/GenBank/DDBJ databases">
        <title>Novel Streptomyces species of biotechnological and ecological value are a feature of Machair soil.</title>
        <authorList>
            <person name="Prole J.R."/>
            <person name="Goodfellow M."/>
            <person name="Allenby N."/>
            <person name="Ward A.C."/>
        </authorList>
    </citation>
    <scope>NUCLEOTIDE SEQUENCE</scope>
    <source>
        <strain evidence="1">MS2.AVA.5</strain>
    </source>
</reference>
<proteinExistence type="predicted"/>
<evidence type="ECO:0000313" key="2">
    <source>
        <dbReference type="Proteomes" id="UP001377168"/>
    </source>
</evidence>
<sequence>MMSRRRARPPRGGGGAAESEVDAAGARAQPQRQASLPAAAHLGSLCVTQQDLVELYELMCSGEFNPPINRITTGWDPSRTVLETRQAQESE</sequence>
<dbReference type="Proteomes" id="UP001377168">
    <property type="component" value="Unassembled WGS sequence"/>
</dbReference>
<evidence type="ECO:0000313" key="1">
    <source>
        <dbReference type="EMBL" id="MEJ8637960.1"/>
    </source>
</evidence>
<protein>
    <submittedName>
        <fullName evidence="1">Uncharacterized protein</fullName>
    </submittedName>
</protein>
<dbReference type="EMBL" id="JBBKAJ010000022">
    <property type="protein sequence ID" value="MEJ8637960.1"/>
    <property type="molecule type" value="Genomic_DNA"/>
</dbReference>
<accession>A0ACC6Q323</accession>